<dbReference type="EMBL" id="JACHGG010000010">
    <property type="protein sequence ID" value="MBB6061316.1"/>
    <property type="molecule type" value="Genomic_DNA"/>
</dbReference>
<reference evidence="2 3" key="1">
    <citation type="submission" date="2020-08" db="EMBL/GenBank/DDBJ databases">
        <title>Genomic Encyclopedia of Type Strains, Phase IV (KMG-IV): sequencing the most valuable type-strain genomes for metagenomic binning, comparative biology and taxonomic classification.</title>
        <authorList>
            <person name="Goeker M."/>
        </authorList>
    </citation>
    <scope>NUCLEOTIDE SEQUENCE [LARGE SCALE GENOMIC DNA]</scope>
    <source>
        <strain evidence="2 3">DSM 26718</strain>
    </source>
</reference>
<dbReference type="Proteomes" id="UP000532746">
    <property type="component" value="Unassembled WGS sequence"/>
</dbReference>
<evidence type="ECO:0000313" key="3">
    <source>
        <dbReference type="Proteomes" id="UP000532746"/>
    </source>
</evidence>
<protein>
    <submittedName>
        <fullName evidence="2">Uncharacterized protein</fullName>
    </submittedName>
</protein>
<keyword evidence="3" id="KW-1185">Reference proteome</keyword>
<keyword evidence="1" id="KW-0812">Transmembrane</keyword>
<evidence type="ECO:0000313" key="2">
    <source>
        <dbReference type="EMBL" id="MBB6061316.1"/>
    </source>
</evidence>
<gene>
    <name evidence="2" type="ORF">HNQ93_004195</name>
</gene>
<accession>A0A7W9T4J7</accession>
<sequence>MTRNFPTPSNELAAVTNTIGQAVQASTSAFRFLGSLKGDTRAVLVLLLSVCGLLWTINYFSTKR</sequence>
<name>A0A7W9T4J7_9BACT</name>
<proteinExistence type="predicted"/>
<evidence type="ECO:0000256" key="1">
    <source>
        <dbReference type="SAM" id="Phobius"/>
    </source>
</evidence>
<comment type="caution">
    <text evidence="2">The sequence shown here is derived from an EMBL/GenBank/DDBJ whole genome shotgun (WGS) entry which is preliminary data.</text>
</comment>
<keyword evidence="1" id="KW-0472">Membrane</keyword>
<feature type="transmembrane region" description="Helical" evidence="1">
    <location>
        <begin position="42"/>
        <end position="60"/>
    </location>
</feature>
<dbReference type="RefSeq" id="WP_183405411.1">
    <property type="nucleotide sequence ID" value="NZ_JACHGG010000010.1"/>
</dbReference>
<organism evidence="2 3">
    <name type="scientific">Hymenobacter luteus</name>
    <dbReference type="NCBI Taxonomy" id="1411122"/>
    <lineage>
        <taxon>Bacteria</taxon>
        <taxon>Pseudomonadati</taxon>
        <taxon>Bacteroidota</taxon>
        <taxon>Cytophagia</taxon>
        <taxon>Cytophagales</taxon>
        <taxon>Hymenobacteraceae</taxon>
        <taxon>Hymenobacter</taxon>
    </lineage>
</organism>
<dbReference type="AlphaFoldDB" id="A0A7W9T4J7"/>
<keyword evidence="1" id="KW-1133">Transmembrane helix</keyword>